<dbReference type="PANTHER" id="PTHR10871:SF1">
    <property type="entry name" value="SMALL RIBOSOMAL SUBUNIT PROTEIN US13M"/>
    <property type="match status" value="1"/>
</dbReference>
<dbReference type="Gene3D" id="1.10.8.50">
    <property type="match status" value="1"/>
</dbReference>
<dbReference type="FunFam" id="1.10.8.50:FF:000001">
    <property type="entry name" value="30S ribosomal protein S13"/>
    <property type="match status" value="1"/>
</dbReference>
<dbReference type="AlphaFoldDB" id="A0A1F6LN98"/>
<comment type="function">
    <text evidence="7">Located at the top of the head of the 30S subunit, it contacts several helices of the 16S rRNA. In the 70S ribosome it contacts the 23S rRNA (bridge B1a) and protein L5 of the 50S subunit (bridge B1b), connecting the 2 subunits; these bridges are implicated in subunit movement. Contacts the tRNAs in the A and P-sites.</text>
</comment>
<evidence type="ECO:0000256" key="7">
    <source>
        <dbReference type="HAMAP-Rule" id="MF_01315"/>
    </source>
</evidence>
<dbReference type="HAMAP" id="MF_01315">
    <property type="entry name" value="Ribosomal_uS13"/>
    <property type="match status" value="1"/>
</dbReference>
<dbReference type="GO" id="GO:0005829">
    <property type="term" value="C:cytosol"/>
    <property type="evidence" value="ECO:0007669"/>
    <property type="project" value="TreeGrafter"/>
</dbReference>
<sequence>MARIASVTLPTAKRIEAALPYIYGIGWTKSKEILKATKISPDTRVKDLTTEQVDILSNYINQNYKVEGDLRREVLGNIKRLKEIKCYRGTRHAKNLPARGQRTKTNSRTVRGNKRATMGSGKKPKGMLK</sequence>
<organism evidence="10 11">
    <name type="scientific">Candidatus Magasanikbacteria bacterium RIFCSPHIGHO2_01_FULL_50_8</name>
    <dbReference type="NCBI Taxonomy" id="1798674"/>
    <lineage>
        <taxon>Bacteria</taxon>
        <taxon>Candidatus Magasanikiibacteriota</taxon>
    </lineage>
</organism>
<comment type="similarity">
    <text evidence="1 7 8">Belongs to the universal ribosomal protein uS13 family.</text>
</comment>
<dbReference type="PIRSF" id="PIRSF002134">
    <property type="entry name" value="Ribosomal_S13"/>
    <property type="match status" value="1"/>
</dbReference>
<evidence type="ECO:0000256" key="6">
    <source>
        <dbReference type="ARBA" id="ARBA00035166"/>
    </source>
</evidence>
<dbReference type="PANTHER" id="PTHR10871">
    <property type="entry name" value="30S RIBOSOMAL PROTEIN S13/40S RIBOSOMAL PROTEIN S18"/>
    <property type="match status" value="1"/>
</dbReference>
<dbReference type="GO" id="GO:0000049">
    <property type="term" value="F:tRNA binding"/>
    <property type="evidence" value="ECO:0007669"/>
    <property type="project" value="UniProtKB-UniRule"/>
</dbReference>
<evidence type="ECO:0000256" key="2">
    <source>
        <dbReference type="ARBA" id="ARBA00022730"/>
    </source>
</evidence>
<dbReference type="PROSITE" id="PS50159">
    <property type="entry name" value="RIBOSOMAL_S13_2"/>
    <property type="match status" value="1"/>
</dbReference>
<dbReference type="Proteomes" id="UP000176329">
    <property type="component" value="Unassembled WGS sequence"/>
</dbReference>
<evidence type="ECO:0000256" key="5">
    <source>
        <dbReference type="ARBA" id="ARBA00023274"/>
    </source>
</evidence>
<reference evidence="10 11" key="1">
    <citation type="journal article" date="2016" name="Nat. Commun.">
        <title>Thousands of microbial genomes shed light on interconnected biogeochemical processes in an aquifer system.</title>
        <authorList>
            <person name="Anantharaman K."/>
            <person name="Brown C.T."/>
            <person name="Hug L.A."/>
            <person name="Sharon I."/>
            <person name="Castelle C.J."/>
            <person name="Probst A.J."/>
            <person name="Thomas B.C."/>
            <person name="Singh A."/>
            <person name="Wilkins M.J."/>
            <person name="Karaoz U."/>
            <person name="Brodie E.L."/>
            <person name="Williams K.H."/>
            <person name="Hubbard S.S."/>
            <person name="Banfield J.F."/>
        </authorList>
    </citation>
    <scope>NUCLEOTIDE SEQUENCE [LARGE SCALE GENOMIC DNA]</scope>
</reference>
<dbReference type="InterPro" id="IPR019980">
    <property type="entry name" value="Ribosomal_uS13_bac-type"/>
</dbReference>
<dbReference type="GO" id="GO:0019843">
    <property type="term" value="F:rRNA binding"/>
    <property type="evidence" value="ECO:0007669"/>
    <property type="project" value="UniProtKB-UniRule"/>
</dbReference>
<evidence type="ECO:0000256" key="4">
    <source>
        <dbReference type="ARBA" id="ARBA00022980"/>
    </source>
</evidence>
<keyword evidence="4 7" id="KW-0689">Ribosomal protein</keyword>
<keyword evidence="5 7" id="KW-0687">Ribonucleoprotein</keyword>
<dbReference type="SUPFAM" id="SSF46946">
    <property type="entry name" value="S13-like H2TH domain"/>
    <property type="match status" value="1"/>
</dbReference>
<dbReference type="GO" id="GO:0015935">
    <property type="term" value="C:small ribosomal subunit"/>
    <property type="evidence" value="ECO:0007669"/>
    <property type="project" value="TreeGrafter"/>
</dbReference>
<evidence type="ECO:0000256" key="1">
    <source>
        <dbReference type="ARBA" id="ARBA00008080"/>
    </source>
</evidence>
<dbReference type="Pfam" id="PF00416">
    <property type="entry name" value="Ribosomal_S13"/>
    <property type="match status" value="1"/>
</dbReference>
<evidence type="ECO:0000256" key="9">
    <source>
        <dbReference type="SAM" id="MobiDB-lite"/>
    </source>
</evidence>
<evidence type="ECO:0000256" key="3">
    <source>
        <dbReference type="ARBA" id="ARBA00022884"/>
    </source>
</evidence>
<evidence type="ECO:0000256" key="8">
    <source>
        <dbReference type="RuleBase" id="RU003830"/>
    </source>
</evidence>
<protein>
    <recommendedName>
        <fullName evidence="6 7">Small ribosomal subunit protein uS13</fullName>
    </recommendedName>
</protein>
<dbReference type="NCBIfam" id="TIGR03631">
    <property type="entry name" value="uS13_bact"/>
    <property type="match status" value="1"/>
</dbReference>
<proteinExistence type="inferred from homology"/>
<feature type="region of interest" description="Disordered" evidence="9">
    <location>
        <begin position="92"/>
        <end position="129"/>
    </location>
</feature>
<keyword evidence="3 7" id="KW-0694">RNA-binding</keyword>
<comment type="caution">
    <text evidence="10">The sequence shown here is derived from an EMBL/GenBank/DDBJ whole genome shotgun (WGS) entry which is preliminary data.</text>
</comment>
<dbReference type="GO" id="GO:0006412">
    <property type="term" value="P:translation"/>
    <property type="evidence" value="ECO:0007669"/>
    <property type="project" value="UniProtKB-UniRule"/>
</dbReference>
<keyword evidence="7" id="KW-0820">tRNA-binding</keyword>
<name>A0A1F6LN98_9BACT</name>
<dbReference type="Gene3D" id="4.10.910.10">
    <property type="entry name" value="30s ribosomal protein s13, domain 2"/>
    <property type="match status" value="1"/>
</dbReference>
<gene>
    <name evidence="7" type="primary">rpsM</name>
    <name evidence="10" type="ORF">A2848_00645</name>
</gene>
<dbReference type="InterPro" id="IPR010979">
    <property type="entry name" value="Ribosomal_uS13-like_H2TH"/>
</dbReference>
<dbReference type="InterPro" id="IPR027437">
    <property type="entry name" value="Rbsml_uS13_C"/>
</dbReference>
<accession>A0A1F6LN98</accession>
<keyword evidence="2 7" id="KW-0699">rRNA-binding</keyword>
<dbReference type="EMBL" id="MFPV01000050">
    <property type="protein sequence ID" value="OGH60858.1"/>
    <property type="molecule type" value="Genomic_DNA"/>
</dbReference>
<dbReference type="InterPro" id="IPR001892">
    <property type="entry name" value="Ribosomal_uS13"/>
</dbReference>
<comment type="subunit">
    <text evidence="7">Part of the 30S ribosomal subunit. Forms a loose heterodimer with protein S19. Forms two bridges to the 50S subunit in the 70S ribosome.</text>
</comment>
<evidence type="ECO:0000313" key="11">
    <source>
        <dbReference type="Proteomes" id="UP000176329"/>
    </source>
</evidence>
<evidence type="ECO:0000313" key="10">
    <source>
        <dbReference type="EMBL" id="OGH60858.1"/>
    </source>
</evidence>
<dbReference type="GO" id="GO:0003735">
    <property type="term" value="F:structural constituent of ribosome"/>
    <property type="evidence" value="ECO:0007669"/>
    <property type="project" value="InterPro"/>
</dbReference>